<gene>
    <name evidence="2" type="ORF">GCM10022215_24140</name>
</gene>
<evidence type="ECO:0000313" key="2">
    <source>
        <dbReference type="EMBL" id="GAA4120474.1"/>
    </source>
</evidence>
<feature type="compositionally biased region" description="Polar residues" evidence="1">
    <location>
        <begin position="230"/>
        <end position="243"/>
    </location>
</feature>
<evidence type="ECO:0000256" key="1">
    <source>
        <dbReference type="SAM" id="MobiDB-lite"/>
    </source>
</evidence>
<organism evidence="2 3">
    <name type="scientific">Nocardioides fonticola</name>
    <dbReference type="NCBI Taxonomy" id="450363"/>
    <lineage>
        <taxon>Bacteria</taxon>
        <taxon>Bacillati</taxon>
        <taxon>Actinomycetota</taxon>
        <taxon>Actinomycetes</taxon>
        <taxon>Propionibacteriales</taxon>
        <taxon>Nocardioidaceae</taxon>
        <taxon>Nocardioides</taxon>
    </lineage>
</organism>
<dbReference type="Proteomes" id="UP001501495">
    <property type="component" value="Unassembled WGS sequence"/>
</dbReference>
<dbReference type="RefSeq" id="WP_344733648.1">
    <property type="nucleotide sequence ID" value="NZ_BAAAZH010000016.1"/>
</dbReference>
<reference evidence="3" key="1">
    <citation type="journal article" date="2019" name="Int. J. Syst. Evol. Microbiol.">
        <title>The Global Catalogue of Microorganisms (GCM) 10K type strain sequencing project: providing services to taxonomists for standard genome sequencing and annotation.</title>
        <authorList>
            <consortium name="The Broad Institute Genomics Platform"/>
            <consortium name="The Broad Institute Genome Sequencing Center for Infectious Disease"/>
            <person name="Wu L."/>
            <person name="Ma J."/>
        </authorList>
    </citation>
    <scope>NUCLEOTIDE SEQUENCE [LARGE SCALE GENOMIC DNA]</scope>
    <source>
        <strain evidence="3">JCM 16703</strain>
    </source>
</reference>
<accession>A0ABP7XL67</accession>
<feature type="region of interest" description="Disordered" evidence="1">
    <location>
        <begin position="197"/>
        <end position="243"/>
    </location>
</feature>
<feature type="compositionally biased region" description="Low complexity" evidence="1">
    <location>
        <begin position="209"/>
        <end position="229"/>
    </location>
</feature>
<evidence type="ECO:0000313" key="3">
    <source>
        <dbReference type="Proteomes" id="UP001501495"/>
    </source>
</evidence>
<proteinExistence type="predicted"/>
<sequence>MGKSLSELRANPPVVRRSAVERVSLRPDLVAKLQTLVNELEDLAAQRSSDPDGPAKPQRLADRTIMRRREIEADIEAIAAEMTDFEGDLTLEARRPDGEWVTWCQLHPARRAPVRNPRTGEIVTDGEAGWQADQQITLGYCNSEALIEDLGTYAVAWDGDELKPGDWGSTIVLGRPDMKRLARTVVGLYENEETDLPKLRRDLSATLRPGPGSSSPDSSASPSDGSSDGNQAGDTTTTTPMEP</sequence>
<protein>
    <submittedName>
        <fullName evidence="2">Uncharacterized protein</fullName>
    </submittedName>
</protein>
<name>A0ABP7XL67_9ACTN</name>
<comment type="caution">
    <text evidence="2">The sequence shown here is derived from an EMBL/GenBank/DDBJ whole genome shotgun (WGS) entry which is preliminary data.</text>
</comment>
<keyword evidence="3" id="KW-1185">Reference proteome</keyword>
<dbReference type="EMBL" id="BAAAZH010000016">
    <property type="protein sequence ID" value="GAA4120474.1"/>
    <property type="molecule type" value="Genomic_DNA"/>
</dbReference>